<evidence type="ECO:0000259" key="10">
    <source>
        <dbReference type="PROSITE" id="PS50011"/>
    </source>
</evidence>
<dbReference type="Gene3D" id="1.10.510.10">
    <property type="entry name" value="Transferase(Phosphotransferase) domain 1"/>
    <property type="match status" value="1"/>
</dbReference>
<dbReference type="PROSITE" id="PS00107">
    <property type="entry name" value="PROTEIN_KINASE_ATP"/>
    <property type="match status" value="1"/>
</dbReference>
<proteinExistence type="predicted"/>
<comment type="caution">
    <text evidence="11">The sequence shown here is derived from an EMBL/GenBank/DDBJ whole genome shotgun (WGS) entry which is preliminary data.</text>
</comment>
<gene>
    <name evidence="11" type="ORF">M3D15_00785</name>
</gene>
<evidence type="ECO:0000256" key="2">
    <source>
        <dbReference type="ARBA" id="ARBA00022527"/>
    </source>
</evidence>
<evidence type="ECO:0000256" key="3">
    <source>
        <dbReference type="ARBA" id="ARBA00022679"/>
    </source>
</evidence>
<evidence type="ECO:0000313" key="12">
    <source>
        <dbReference type="Proteomes" id="UP001525379"/>
    </source>
</evidence>
<dbReference type="Proteomes" id="UP001525379">
    <property type="component" value="Unassembled WGS sequence"/>
</dbReference>
<reference evidence="11 12" key="1">
    <citation type="submission" date="2022-04" db="EMBL/GenBank/DDBJ databases">
        <title>Human microbiome associated bacterial genomes.</title>
        <authorList>
            <person name="Sandstrom S."/>
            <person name="Salamzade R."/>
            <person name="Kalan L.R."/>
        </authorList>
    </citation>
    <scope>NUCLEOTIDE SEQUENCE [LARGE SCALE GENOMIC DNA]</scope>
    <source>
        <strain evidence="12">p3-SID1799</strain>
    </source>
</reference>
<dbReference type="SMART" id="SM00220">
    <property type="entry name" value="S_TKc"/>
    <property type="match status" value="1"/>
</dbReference>
<organism evidence="11 12">
    <name type="scientific">Pseudoclavibacter albus</name>
    <dbReference type="NCBI Taxonomy" id="272241"/>
    <lineage>
        <taxon>Bacteria</taxon>
        <taxon>Bacillati</taxon>
        <taxon>Actinomycetota</taxon>
        <taxon>Actinomycetes</taxon>
        <taxon>Micrococcales</taxon>
        <taxon>Microbacteriaceae</taxon>
        <taxon>Pseudoclavibacter</taxon>
    </lineage>
</organism>
<keyword evidence="3" id="KW-0808">Transferase</keyword>
<dbReference type="PROSITE" id="PS50011">
    <property type="entry name" value="PROTEIN_KINASE_DOM"/>
    <property type="match status" value="1"/>
</dbReference>
<dbReference type="CDD" id="cd14014">
    <property type="entry name" value="STKc_PknB_like"/>
    <property type="match status" value="1"/>
</dbReference>
<dbReference type="PANTHER" id="PTHR43289:SF6">
    <property type="entry name" value="SERINE_THREONINE-PROTEIN KINASE NEKL-3"/>
    <property type="match status" value="1"/>
</dbReference>
<dbReference type="InterPro" id="IPR017441">
    <property type="entry name" value="Protein_kinase_ATP_BS"/>
</dbReference>
<evidence type="ECO:0000313" key="11">
    <source>
        <dbReference type="EMBL" id="MCT2041885.1"/>
    </source>
</evidence>
<evidence type="ECO:0000256" key="5">
    <source>
        <dbReference type="ARBA" id="ARBA00022777"/>
    </source>
</evidence>
<feature type="compositionally biased region" description="Basic and acidic residues" evidence="8">
    <location>
        <begin position="449"/>
        <end position="462"/>
    </location>
</feature>
<keyword evidence="5 11" id="KW-0418">Kinase</keyword>
<keyword evidence="9" id="KW-1133">Transmembrane helix</keyword>
<feature type="binding site" evidence="7">
    <location>
        <position position="46"/>
    </location>
    <ligand>
        <name>ATP</name>
        <dbReference type="ChEBI" id="CHEBI:30616"/>
    </ligand>
</feature>
<dbReference type="SUPFAM" id="SSF56112">
    <property type="entry name" value="Protein kinase-like (PK-like)"/>
    <property type="match status" value="1"/>
</dbReference>
<keyword evidence="12" id="KW-1185">Reference proteome</keyword>
<accession>A0ABT2HU90</accession>
<dbReference type="RefSeq" id="WP_260103636.1">
    <property type="nucleotide sequence ID" value="NZ_JALXSQ010000002.1"/>
</dbReference>
<evidence type="ECO:0000256" key="1">
    <source>
        <dbReference type="ARBA" id="ARBA00012513"/>
    </source>
</evidence>
<evidence type="ECO:0000256" key="7">
    <source>
        <dbReference type="PROSITE-ProRule" id="PRU10141"/>
    </source>
</evidence>
<dbReference type="InterPro" id="IPR011009">
    <property type="entry name" value="Kinase-like_dom_sf"/>
</dbReference>
<evidence type="ECO:0000256" key="8">
    <source>
        <dbReference type="SAM" id="MobiDB-lite"/>
    </source>
</evidence>
<dbReference type="EC" id="2.7.11.1" evidence="1"/>
<evidence type="ECO:0000256" key="4">
    <source>
        <dbReference type="ARBA" id="ARBA00022741"/>
    </source>
</evidence>
<name>A0ABT2HU90_9MICO</name>
<feature type="region of interest" description="Disordered" evidence="8">
    <location>
        <begin position="404"/>
        <end position="468"/>
    </location>
</feature>
<sequence length="608" mass="65330">MSTTRRAPAQPPELPGFVFQRLLGSGGFSDVYLYEQQLPRRLVAVKVLLGGDDLNETSRQAFIGEANLMAQVSSHPYIVTIFHADVAQDGRPYFVMEYAPGKSLSERYKTETIPIEEVLRTGVRVSSAVATAHQVGILHRDIKPANILSNDYGWPALTDFGISSAVDDDLADAAQGAGASAGMSVPWSPSEMFDDDPNPDVRSEVFSLAATIYTIAAGHSPFEQPGKPNGTIELIARIERGQITPITRPDVPRTLISVLQRAMSVRPNDRYQSAIDFARALQRVELELGYPPTPIDVPKLHIAAPDRSGVPDGDETSIRHVENIDAQGAYEGSRASQAERTSTRAIARVAAQQTTTPQVASGWSAAAEQPTTAAAIPRLDPSLASAPETPAHKVPDFGAAPELRINRGSERASTPVFERQRIELPEDTASGADIAALRSRGTVSQTSSMEHRGRQRGDHENPYGDAPKPKNSNLLVGILAGIIVVLIAVLVVLGWVFRPKDTPTGQGDAGQGPVTVGQQGFPPAPVAPVVVRSPDGYITFRWQNPDPQNGDTYYWRVSDKSQPGETTDEPTAVVGPSPEGVKVCIDVEIRRNGKTSAEPLVACYPQGS</sequence>
<keyword evidence="9" id="KW-0472">Membrane</keyword>
<keyword evidence="4 7" id="KW-0547">Nucleotide-binding</keyword>
<protein>
    <recommendedName>
        <fullName evidence="1">non-specific serine/threonine protein kinase</fullName>
        <ecNumber evidence="1">2.7.11.1</ecNumber>
    </recommendedName>
</protein>
<evidence type="ECO:0000256" key="6">
    <source>
        <dbReference type="ARBA" id="ARBA00022840"/>
    </source>
</evidence>
<dbReference type="EMBL" id="JALXSQ010000002">
    <property type="protein sequence ID" value="MCT2041885.1"/>
    <property type="molecule type" value="Genomic_DNA"/>
</dbReference>
<keyword evidence="6 7" id="KW-0067">ATP-binding</keyword>
<feature type="domain" description="Protein kinase" evidence="10">
    <location>
        <begin position="17"/>
        <end position="284"/>
    </location>
</feature>
<evidence type="ECO:0000256" key="9">
    <source>
        <dbReference type="SAM" id="Phobius"/>
    </source>
</evidence>
<keyword evidence="2 11" id="KW-0723">Serine/threonine-protein kinase</keyword>
<keyword evidence="9" id="KW-0812">Transmembrane</keyword>
<dbReference type="GO" id="GO:0004674">
    <property type="term" value="F:protein serine/threonine kinase activity"/>
    <property type="evidence" value="ECO:0007669"/>
    <property type="project" value="UniProtKB-KW"/>
</dbReference>
<dbReference type="PANTHER" id="PTHR43289">
    <property type="entry name" value="MITOGEN-ACTIVATED PROTEIN KINASE KINASE KINASE 20-RELATED"/>
    <property type="match status" value="1"/>
</dbReference>
<dbReference type="Pfam" id="PF00069">
    <property type="entry name" value="Pkinase"/>
    <property type="match status" value="1"/>
</dbReference>
<dbReference type="InterPro" id="IPR000719">
    <property type="entry name" value="Prot_kinase_dom"/>
</dbReference>
<feature type="transmembrane region" description="Helical" evidence="9">
    <location>
        <begin position="474"/>
        <end position="497"/>
    </location>
</feature>